<dbReference type="OrthoDB" id="442460at2759"/>
<dbReference type="GO" id="GO:0006508">
    <property type="term" value="P:proteolysis"/>
    <property type="evidence" value="ECO:0007669"/>
    <property type="project" value="UniProtKB-KW"/>
</dbReference>
<evidence type="ECO:0000256" key="4">
    <source>
        <dbReference type="ARBA" id="ARBA00022786"/>
    </source>
</evidence>
<dbReference type="InterPro" id="IPR057501">
    <property type="entry name" value="DeUb_enz_PH"/>
</dbReference>
<feature type="domain" description="Ubiquitin-like protease family profile" evidence="7">
    <location>
        <begin position="613"/>
        <end position="875"/>
    </location>
</feature>
<organism evidence="8 9">
    <name type="scientific">Trichoderma asperellum (strain ATCC 204424 / CBS 433.97 / NBRC 101777)</name>
    <dbReference type="NCBI Taxonomy" id="1042311"/>
    <lineage>
        <taxon>Eukaryota</taxon>
        <taxon>Fungi</taxon>
        <taxon>Dikarya</taxon>
        <taxon>Ascomycota</taxon>
        <taxon>Pezizomycotina</taxon>
        <taxon>Sordariomycetes</taxon>
        <taxon>Hypocreomycetidae</taxon>
        <taxon>Hypocreales</taxon>
        <taxon>Hypocreaceae</taxon>
        <taxon>Trichoderma</taxon>
    </lineage>
</organism>
<feature type="region of interest" description="Disordered" evidence="6">
    <location>
        <begin position="770"/>
        <end position="807"/>
    </location>
</feature>
<dbReference type="PANTHER" id="PTHR46896:SF3">
    <property type="entry name" value="FI06413P-RELATED"/>
    <property type="match status" value="1"/>
</dbReference>
<feature type="compositionally biased region" description="Pro residues" evidence="6">
    <location>
        <begin position="947"/>
        <end position="961"/>
    </location>
</feature>
<dbReference type="InterPro" id="IPR038765">
    <property type="entry name" value="Papain-like_cys_pep_sf"/>
</dbReference>
<evidence type="ECO:0000256" key="6">
    <source>
        <dbReference type="SAM" id="MobiDB-lite"/>
    </source>
</evidence>
<dbReference type="SUPFAM" id="SSF54001">
    <property type="entry name" value="Cysteine proteinases"/>
    <property type="match status" value="1"/>
</dbReference>
<reference evidence="8 9" key="1">
    <citation type="submission" date="2016-07" db="EMBL/GenBank/DDBJ databases">
        <title>Multiple horizontal gene transfer events from other fungi enriched the ability of initially mycotrophic Trichoderma (Ascomycota) to feed on dead plant biomass.</title>
        <authorList>
            <consortium name="DOE Joint Genome Institute"/>
            <person name="Aerts A."/>
            <person name="Atanasova L."/>
            <person name="Chenthamara K."/>
            <person name="Zhang J."/>
            <person name="Grujic M."/>
            <person name="Henrissat B."/>
            <person name="Kuo A."/>
            <person name="Salamov A."/>
            <person name="Lipzen A."/>
            <person name="Labutti K."/>
            <person name="Barry K."/>
            <person name="Miao Y."/>
            <person name="Rahimi M.J."/>
            <person name="Shen Q."/>
            <person name="Grigoriev I.V."/>
            <person name="Kubicek C.P."/>
            <person name="Druzhinina I.S."/>
        </authorList>
    </citation>
    <scope>NUCLEOTIDE SEQUENCE [LARGE SCALE GENOMIC DNA]</scope>
    <source>
        <strain evidence="8 9">CBS 433.97</strain>
    </source>
</reference>
<evidence type="ECO:0000256" key="2">
    <source>
        <dbReference type="ARBA" id="ARBA00022553"/>
    </source>
</evidence>
<dbReference type="GO" id="GO:0005737">
    <property type="term" value="C:cytoplasm"/>
    <property type="evidence" value="ECO:0007669"/>
    <property type="project" value="TreeGrafter"/>
</dbReference>
<feature type="region of interest" description="Disordered" evidence="6">
    <location>
        <begin position="201"/>
        <end position="226"/>
    </location>
</feature>
<comment type="similarity">
    <text evidence="1">Belongs to the peptidase C48 family.</text>
</comment>
<feature type="compositionally biased region" description="Basic and acidic residues" evidence="6">
    <location>
        <begin position="60"/>
        <end position="94"/>
    </location>
</feature>
<feature type="compositionally biased region" description="Low complexity" evidence="6">
    <location>
        <begin position="1120"/>
        <end position="1131"/>
    </location>
</feature>
<dbReference type="Pfam" id="PF25424">
    <property type="entry name" value="PH_35"/>
    <property type="match status" value="1"/>
</dbReference>
<feature type="region of interest" description="Disordered" evidence="6">
    <location>
        <begin position="285"/>
        <end position="309"/>
    </location>
</feature>
<dbReference type="Gene3D" id="3.40.395.10">
    <property type="entry name" value="Adenoviral Proteinase, Chain A"/>
    <property type="match status" value="1"/>
</dbReference>
<dbReference type="AlphaFoldDB" id="A0A2T3ZBB4"/>
<feature type="compositionally biased region" description="Basic and acidic residues" evidence="6">
    <location>
        <begin position="1180"/>
        <end position="1205"/>
    </location>
</feature>
<evidence type="ECO:0000313" key="9">
    <source>
        <dbReference type="Proteomes" id="UP000240493"/>
    </source>
</evidence>
<keyword evidence="5" id="KW-0378">Hydrolase</keyword>
<dbReference type="InterPro" id="IPR051947">
    <property type="entry name" value="Sentrin-specific_protease"/>
</dbReference>
<dbReference type="GO" id="GO:0005634">
    <property type="term" value="C:nucleus"/>
    <property type="evidence" value="ECO:0007669"/>
    <property type="project" value="TreeGrafter"/>
</dbReference>
<accession>A0A2T3ZBB4</accession>
<dbReference type="STRING" id="1042311.A0A2T3ZBB4"/>
<keyword evidence="9" id="KW-1185">Reference proteome</keyword>
<keyword evidence="2" id="KW-0597">Phosphoprotein</keyword>
<dbReference type="PANTHER" id="PTHR46896">
    <property type="entry name" value="SENTRIN-SPECIFIC PROTEASE"/>
    <property type="match status" value="1"/>
</dbReference>
<feature type="region of interest" description="Disordered" evidence="6">
    <location>
        <begin position="1"/>
        <end position="162"/>
    </location>
</feature>
<dbReference type="Proteomes" id="UP000240493">
    <property type="component" value="Unassembled WGS sequence"/>
</dbReference>
<dbReference type="PROSITE" id="PS50600">
    <property type="entry name" value="ULP_PROTEASE"/>
    <property type="match status" value="1"/>
</dbReference>
<feature type="region of interest" description="Disordered" evidence="6">
    <location>
        <begin position="938"/>
        <end position="997"/>
    </location>
</feature>
<proteinExistence type="inferred from homology"/>
<feature type="region of interest" description="Disordered" evidence="6">
    <location>
        <begin position="1105"/>
        <end position="1205"/>
    </location>
</feature>
<feature type="compositionally biased region" description="Polar residues" evidence="6">
    <location>
        <begin position="1132"/>
        <end position="1146"/>
    </location>
</feature>
<dbReference type="EMBL" id="KZ679260">
    <property type="protein sequence ID" value="PTB42103.1"/>
    <property type="molecule type" value="Genomic_DNA"/>
</dbReference>
<dbReference type="Pfam" id="PF02902">
    <property type="entry name" value="Peptidase_C48"/>
    <property type="match status" value="1"/>
</dbReference>
<keyword evidence="3" id="KW-0645">Protease</keyword>
<evidence type="ECO:0000259" key="7">
    <source>
        <dbReference type="PROSITE" id="PS50600"/>
    </source>
</evidence>
<sequence length="1205" mass="133992">MPCGGLNEARTRPPTSSSPTVHEHVQQDPVALGASKHLLSRTRLPKSAPRIASRSPIEAAEEKFPAGHAETASDQKPSRESSKATKPRWEEPKHSTTMGPERLKQINGATRPVNTLSVRRYDSLNDPDVPASKRQKKDTTRTHGTTTSPYFSKSKPSKSSDIQDIHVEGSHDDVYDIISTSSAGNASLGTIGLDEYRRVLRTGNRGGGKGRRRRSRTSLNSAQQMQSDTVGAKFDIHQAPAPQSPNRNRLPIDIDSPDVLAFEQRPSTVTNAVFDASRYLNSKRDRPYRLAENTGPQIKRQKPSTVKEPIDLSEDELQADFAKYAESTDGKSTASKTLAHLGRHKKATMRGDIHHTVFKTSSQRQSRSDDIAITRAVCGKHIYERDDNSDKVVLRRGGKDSRRLESVLENGRVAKEHAWLSIDLDQISHFGYSEAPSRYGYIIRSQSGDAGPKLFLKFESNDNTRDFCEVLRSANVEGKVIGEIEKRAEKAFDEAKNWIASNEAHKKISQLFSTDEKEKDTIPRSSSPNRRPESARVKLRDILIQSAQDAESSATVRRPEESLALDLRRSTRSSAPATRRRMPSPDVWTISHPDWEKSWLAPLIFPETGKNRATVDKIDIPRLDEREFLNDNLINFYIRHLEFRLEKERPELLRKVYFFSTFFFEKLKSTKGKINYDGVKAWTARVDLLSYDYIFVPVNEHAHWYLAIICNVPNAVRAPSPEKKNQQVPDASVDNAMEMIDAPESPRLATVERDLTDISLEDVEAAVQKDADGLVPSHRTAAPSTPSSPLRKRKFAGSTPSKVDPTQPRIITLDSLGSPHSPTIKALKEYLVEEAKAKKGIALETIPTGMTARGIPEQNNFCDCGVFVLGYMEEFLVNPDEAARKLFSKEELGWDIRPSELRNQMRELLFNLQAEQQKRHLQQREEKKLLKAKRKAMAEASSQIISSPPPQPVASPSPAPKLPGSFPSESPERKPMSGTESSSSESVQEADNLKDSDLNGVALHEDARRFKALSEPQFISCLSDASSASPIITKSKLLPIVSSKAPEELQFIGCLSEGGSVSPDVPKGKIPTSGSSLTSKCNGYSNKLVVELKAINGRDKNQFEESALADDDDDVQFVKQQSSASSENNEATSKPTETSRSRQSSVELIGETRSRPSSSQMHNQRTKPLPSALPRAKARKAFESPDIRRGPKYDGIDRSAERAIS</sequence>
<dbReference type="GO" id="GO:0016926">
    <property type="term" value="P:protein desumoylation"/>
    <property type="evidence" value="ECO:0007669"/>
    <property type="project" value="TreeGrafter"/>
</dbReference>
<dbReference type="GO" id="GO:0070139">
    <property type="term" value="F:SUMO-specific endopeptidase activity"/>
    <property type="evidence" value="ECO:0007669"/>
    <property type="project" value="TreeGrafter"/>
</dbReference>
<feature type="region of interest" description="Disordered" evidence="6">
    <location>
        <begin position="509"/>
        <end position="536"/>
    </location>
</feature>
<evidence type="ECO:0000256" key="3">
    <source>
        <dbReference type="ARBA" id="ARBA00022670"/>
    </source>
</evidence>
<dbReference type="InterPro" id="IPR003653">
    <property type="entry name" value="Peptidase_C48_C"/>
</dbReference>
<feature type="compositionally biased region" description="Low complexity" evidence="6">
    <location>
        <begin position="142"/>
        <end position="160"/>
    </location>
</feature>
<evidence type="ECO:0000256" key="1">
    <source>
        <dbReference type="ARBA" id="ARBA00005234"/>
    </source>
</evidence>
<keyword evidence="4" id="KW-0833">Ubl conjugation pathway</keyword>
<evidence type="ECO:0000313" key="8">
    <source>
        <dbReference type="EMBL" id="PTB42103.1"/>
    </source>
</evidence>
<protein>
    <recommendedName>
        <fullName evidence="7">Ubiquitin-like protease family profile domain-containing protein</fullName>
    </recommendedName>
</protein>
<gene>
    <name evidence="8" type="ORF">M441DRAFT_137969</name>
</gene>
<evidence type="ECO:0000256" key="5">
    <source>
        <dbReference type="ARBA" id="ARBA00022801"/>
    </source>
</evidence>
<name>A0A2T3ZBB4_TRIA4</name>